<proteinExistence type="predicted"/>
<feature type="region of interest" description="Disordered" evidence="1">
    <location>
        <begin position="1"/>
        <end position="22"/>
    </location>
</feature>
<reference evidence="2 3" key="1">
    <citation type="submission" date="2014-02" db="EMBL/GenBank/DDBJ databases">
        <title>The Genome Sequence of Trichophyton rubrum (morphotype soudanense) CBS 452.61.</title>
        <authorList>
            <consortium name="The Broad Institute Genomics Platform"/>
            <person name="Cuomo C.A."/>
            <person name="White T.C."/>
            <person name="Graser Y."/>
            <person name="Martinez-Rossi N."/>
            <person name="Heitman J."/>
            <person name="Young S.K."/>
            <person name="Zeng Q."/>
            <person name="Gargeya S."/>
            <person name="Abouelleil A."/>
            <person name="Alvarado L."/>
            <person name="Chapman S.B."/>
            <person name="Gainer-Dewar J."/>
            <person name="Goldberg J."/>
            <person name="Griggs A."/>
            <person name="Gujja S."/>
            <person name="Hansen M."/>
            <person name="Howarth C."/>
            <person name="Imamovic A."/>
            <person name="Larimer J."/>
            <person name="Martinez D."/>
            <person name="Murphy C."/>
            <person name="Pearson M.D."/>
            <person name="Persinoti G."/>
            <person name="Poon T."/>
            <person name="Priest M."/>
            <person name="Roberts A.D."/>
            <person name="Saif S."/>
            <person name="Shea T.D."/>
            <person name="Sykes S.N."/>
            <person name="Wortman J."/>
            <person name="Nusbaum C."/>
            <person name="Birren B."/>
        </authorList>
    </citation>
    <scope>NUCLEOTIDE SEQUENCE [LARGE SCALE GENOMIC DNA]</scope>
    <source>
        <strain evidence="2 3">CBS 452.61</strain>
    </source>
</reference>
<dbReference type="AlphaFoldDB" id="A0A022XMF7"/>
<dbReference type="Proteomes" id="UP000023623">
    <property type="component" value="Unassembled WGS sequence"/>
</dbReference>
<accession>A0A022XMF7</accession>
<organism evidence="2 3">
    <name type="scientific">Trichophyton soudanense CBS 452.61</name>
    <dbReference type="NCBI Taxonomy" id="1215331"/>
    <lineage>
        <taxon>Eukaryota</taxon>
        <taxon>Fungi</taxon>
        <taxon>Dikarya</taxon>
        <taxon>Ascomycota</taxon>
        <taxon>Pezizomycotina</taxon>
        <taxon>Eurotiomycetes</taxon>
        <taxon>Eurotiomycetidae</taxon>
        <taxon>Onygenales</taxon>
        <taxon>Arthrodermataceae</taxon>
        <taxon>Trichophyton</taxon>
    </lineage>
</organism>
<evidence type="ECO:0000313" key="2">
    <source>
        <dbReference type="EMBL" id="EZF71471.1"/>
    </source>
</evidence>
<dbReference type="EMBL" id="KK208898">
    <property type="protein sequence ID" value="EZF71471.1"/>
    <property type="molecule type" value="Genomic_DNA"/>
</dbReference>
<feature type="compositionally biased region" description="Polar residues" evidence="1">
    <location>
        <begin position="1"/>
        <end position="14"/>
    </location>
</feature>
<sequence length="130" mass="14830">MRRTQPTPTPTGDTISYDKMKNKPDVDVDDVGAATLELGLYLRAPKKNNRGWASQYLLGTRYILLTRVRSKRAWHGWLPRSERACVQLFPRSWIQVGVDVQARSSKNQILSRPARELLVQSPLRSLTPES</sequence>
<gene>
    <name evidence="2" type="ORF">H105_06427</name>
</gene>
<evidence type="ECO:0000256" key="1">
    <source>
        <dbReference type="SAM" id="MobiDB-lite"/>
    </source>
</evidence>
<dbReference type="HOGENOM" id="CLU_1939629_0_0_1"/>
<evidence type="ECO:0000313" key="3">
    <source>
        <dbReference type="Proteomes" id="UP000023623"/>
    </source>
</evidence>
<name>A0A022XMF7_TRISD</name>
<keyword evidence="3" id="KW-1185">Reference proteome</keyword>
<protein>
    <submittedName>
        <fullName evidence="2">Uncharacterized protein</fullName>
    </submittedName>
</protein>